<keyword evidence="7" id="KW-1185">Reference proteome</keyword>
<feature type="domain" description="HTH lysR-type" evidence="5">
    <location>
        <begin position="1"/>
        <end position="58"/>
    </location>
</feature>
<gene>
    <name evidence="6" type="ORF">ACFQ3U_02580</name>
</gene>
<evidence type="ECO:0000256" key="4">
    <source>
        <dbReference type="ARBA" id="ARBA00023163"/>
    </source>
</evidence>
<dbReference type="InterPro" id="IPR005119">
    <property type="entry name" value="LysR_subst-bd"/>
</dbReference>
<dbReference type="PROSITE" id="PS50931">
    <property type="entry name" value="HTH_LYSR"/>
    <property type="match status" value="1"/>
</dbReference>
<organism evidence="6 7">
    <name type="scientific">Leucobacter albus</name>
    <dbReference type="NCBI Taxonomy" id="272210"/>
    <lineage>
        <taxon>Bacteria</taxon>
        <taxon>Bacillati</taxon>
        <taxon>Actinomycetota</taxon>
        <taxon>Actinomycetes</taxon>
        <taxon>Micrococcales</taxon>
        <taxon>Microbacteriaceae</taxon>
        <taxon>Leucobacter</taxon>
    </lineage>
</organism>
<proteinExistence type="inferred from homology"/>
<keyword evidence="2" id="KW-0805">Transcription regulation</keyword>
<accession>A0ABW3TJN2</accession>
<dbReference type="RefSeq" id="WP_343959302.1">
    <property type="nucleotide sequence ID" value="NZ_BAAAKZ010000003.1"/>
</dbReference>
<dbReference type="Pfam" id="PF00126">
    <property type="entry name" value="HTH_1"/>
    <property type="match status" value="1"/>
</dbReference>
<evidence type="ECO:0000256" key="2">
    <source>
        <dbReference type="ARBA" id="ARBA00023015"/>
    </source>
</evidence>
<evidence type="ECO:0000313" key="6">
    <source>
        <dbReference type="EMBL" id="MFD1200780.1"/>
    </source>
</evidence>
<dbReference type="Pfam" id="PF03466">
    <property type="entry name" value="LysR_substrate"/>
    <property type="match status" value="1"/>
</dbReference>
<dbReference type="InterPro" id="IPR036388">
    <property type="entry name" value="WH-like_DNA-bd_sf"/>
</dbReference>
<comment type="caution">
    <text evidence="6">The sequence shown here is derived from an EMBL/GenBank/DDBJ whole genome shotgun (WGS) entry which is preliminary data.</text>
</comment>
<reference evidence="7" key="1">
    <citation type="journal article" date="2019" name="Int. J. Syst. Evol. Microbiol.">
        <title>The Global Catalogue of Microorganisms (GCM) 10K type strain sequencing project: providing services to taxonomists for standard genome sequencing and annotation.</title>
        <authorList>
            <consortium name="The Broad Institute Genomics Platform"/>
            <consortium name="The Broad Institute Genome Sequencing Center for Infectious Disease"/>
            <person name="Wu L."/>
            <person name="Ma J."/>
        </authorList>
    </citation>
    <scope>NUCLEOTIDE SEQUENCE [LARGE SCALE GENOMIC DNA]</scope>
    <source>
        <strain evidence="7">CCUG 50213</strain>
    </source>
</reference>
<evidence type="ECO:0000256" key="3">
    <source>
        <dbReference type="ARBA" id="ARBA00023125"/>
    </source>
</evidence>
<dbReference type="Proteomes" id="UP001597181">
    <property type="component" value="Unassembled WGS sequence"/>
</dbReference>
<dbReference type="Gene3D" id="3.40.190.10">
    <property type="entry name" value="Periplasmic binding protein-like II"/>
    <property type="match status" value="2"/>
</dbReference>
<dbReference type="SUPFAM" id="SSF46785">
    <property type="entry name" value="Winged helix' DNA-binding domain"/>
    <property type="match status" value="1"/>
</dbReference>
<dbReference type="EMBL" id="JBHTLY010000001">
    <property type="protein sequence ID" value="MFD1200780.1"/>
    <property type="molecule type" value="Genomic_DNA"/>
</dbReference>
<keyword evidence="4" id="KW-0804">Transcription</keyword>
<comment type="similarity">
    <text evidence="1">Belongs to the LysR transcriptional regulatory family.</text>
</comment>
<dbReference type="CDD" id="cd08414">
    <property type="entry name" value="PBP2_LTTR_aromatics_like"/>
    <property type="match status" value="1"/>
</dbReference>
<dbReference type="PANTHER" id="PTHR30346">
    <property type="entry name" value="TRANSCRIPTIONAL DUAL REGULATOR HCAR-RELATED"/>
    <property type="match status" value="1"/>
</dbReference>
<evidence type="ECO:0000256" key="1">
    <source>
        <dbReference type="ARBA" id="ARBA00009437"/>
    </source>
</evidence>
<dbReference type="InterPro" id="IPR036390">
    <property type="entry name" value="WH_DNA-bd_sf"/>
</dbReference>
<dbReference type="Gene3D" id="1.10.10.10">
    <property type="entry name" value="Winged helix-like DNA-binding domain superfamily/Winged helix DNA-binding domain"/>
    <property type="match status" value="1"/>
</dbReference>
<evidence type="ECO:0000313" key="7">
    <source>
        <dbReference type="Proteomes" id="UP001597181"/>
    </source>
</evidence>
<name>A0ABW3TJN2_9MICO</name>
<dbReference type="InterPro" id="IPR000847">
    <property type="entry name" value="LysR_HTH_N"/>
</dbReference>
<dbReference type="SUPFAM" id="SSF53850">
    <property type="entry name" value="Periplasmic binding protein-like II"/>
    <property type="match status" value="1"/>
</dbReference>
<protein>
    <submittedName>
        <fullName evidence="6">LysR family transcriptional regulator</fullName>
    </submittedName>
</protein>
<sequence length="298" mass="32113">MEHHHVIAFLALAKELHFGRAAEQIFVTQPTLSRTIRSLEEELGVRLFDRSYRQVTLTEAGTAFIEPARAVNDSHEQALESVSRSARGLSGTVRMSFTGPSSYRLVSAIASAVSVTHPGIRLELSAGGFAGEGLHKLLNHSVDTALGRWSDLPEGIQATKLSKEGFVLAVPSTHPLAEQGSTPFQAVSNEPFIRLQERLPSVITDRLNTLSMGHRTTLTTAQFAPDTWTALALVSSGLGVTLTLTSVRENTSISGVKFLDIEDAIAPTWLSLAWHSSNSNPALAAVLRAAADVTRSRN</sequence>
<evidence type="ECO:0000259" key="5">
    <source>
        <dbReference type="PROSITE" id="PS50931"/>
    </source>
</evidence>
<keyword evidence="3" id="KW-0238">DNA-binding</keyword>
<dbReference type="PANTHER" id="PTHR30346:SF0">
    <property type="entry name" value="HCA OPERON TRANSCRIPTIONAL ACTIVATOR HCAR"/>
    <property type="match status" value="1"/>
</dbReference>
<dbReference type="PRINTS" id="PR00039">
    <property type="entry name" value="HTHLYSR"/>
</dbReference>